<sequence length="929" mass="106071">MEDRYLFHIRERCSWPRITRLRHTCLRNALSYLPSSSNSNALSSPYTLPLRIRLQPFERTLLSNTLSQLQSESKPQRTMSDLLAEHAAVILFFRWSWADNVLRLALTELDPEWVTRCHRGDFNAALDVFRSSSRTRVRGRNDLYDRRYYRTEQLMRDNPELRERNGVKAEEITVMPHKEDLDIWKELGRFVLSNIERVSGFPGFRREVLELLRLVEDQKVLRECVERMVEETPEFPPDDLDDSENADDEGEGDDEVAVDAEAQKAKEEQDEERTRDWAKITATKIMEAEDLWDVWSLCRMLIVSKQNELHKVGIDQFITSEEFAEWWKTGNQDGESLRAIVAKKPLSEAFSQRPSEIASLFFKEDSQEFLELEFRRRAHESPIIDPMILFSFYPWEALEKIDAKSLVDLESGLGLDAKALNGTLCTVSANSVNHTLYLTDDLFPSHVDSGYRYPGLTIGNRVVFRRQKLEGTGIVKQFRYFLELWNDCAFTYDPSSRTFYLLQTLPGLKMRQLEHRSGFWAAFDFFDFKYRHRSTLSIQRDTLRQILAEHYDPSYSDFLVLIDSREIDLANLEFIGQGSFGRAYKASWSRKPTKIYDHTEEGRGTVALKVALVEKSFDDQAKFFVELATVYSALAGDSSGCVPFYGFCKVFVDETGHVIDLNAINALPSSTKETFALVFDFAEQGDILGFLEKRLKPEEPEENWLVICGALSGLAHGLMTIHKKGIVHRDIHPKNVLVTSSRQAGEDEIEFDCLLSDLGEGKDITTTVKNMDLQSLTSSSSMTTGSYPYANFMTPDITNHPQDSSTADDIFSWGLLAVKIISNGKIFPLLCDDDGKVLYLAGLMRVLERCLDPSPARRFDATTLVVVMDEVMDGPSGLAASAYGGETEWYDGSYELPQVRKGLETDSELNLTPGWLTLSSRKRKADSEL</sequence>
<dbReference type="Pfam" id="PF00069">
    <property type="entry name" value="Pkinase"/>
    <property type="match status" value="1"/>
</dbReference>
<dbReference type="PROSITE" id="PS50011">
    <property type="entry name" value="PROTEIN_KINASE_DOM"/>
    <property type="match status" value="1"/>
</dbReference>
<dbReference type="CDD" id="cd00180">
    <property type="entry name" value="PKc"/>
    <property type="match status" value="1"/>
</dbReference>
<evidence type="ECO:0000313" key="4">
    <source>
        <dbReference type="Proteomes" id="UP000750711"/>
    </source>
</evidence>
<keyword evidence="4" id="KW-1185">Reference proteome</keyword>
<dbReference type="InterPro" id="IPR011009">
    <property type="entry name" value="Kinase-like_dom_sf"/>
</dbReference>
<accession>A0A9P8LJ09</accession>
<dbReference type="Gene3D" id="1.10.510.10">
    <property type="entry name" value="Transferase(Phosphotransferase) domain 1"/>
    <property type="match status" value="1"/>
</dbReference>
<comment type="caution">
    <text evidence="3">The sequence shown here is derived from an EMBL/GenBank/DDBJ whole genome shotgun (WGS) entry which is preliminary data.</text>
</comment>
<evidence type="ECO:0000256" key="1">
    <source>
        <dbReference type="SAM" id="MobiDB-lite"/>
    </source>
</evidence>
<protein>
    <recommendedName>
        <fullName evidence="2">Protein kinase domain-containing protein</fullName>
    </recommendedName>
</protein>
<feature type="domain" description="Protein kinase" evidence="2">
    <location>
        <begin position="569"/>
        <end position="872"/>
    </location>
</feature>
<name>A0A9P8LJ09_9PEZI</name>
<dbReference type="InterPro" id="IPR051681">
    <property type="entry name" value="Ser/Thr_Kinases-Pseudokinases"/>
</dbReference>
<organism evidence="3 4">
    <name type="scientific">Trichoglossum hirsutum</name>
    <dbReference type="NCBI Taxonomy" id="265104"/>
    <lineage>
        <taxon>Eukaryota</taxon>
        <taxon>Fungi</taxon>
        <taxon>Dikarya</taxon>
        <taxon>Ascomycota</taxon>
        <taxon>Pezizomycotina</taxon>
        <taxon>Geoglossomycetes</taxon>
        <taxon>Geoglossales</taxon>
        <taxon>Geoglossaceae</taxon>
        <taxon>Trichoglossum</taxon>
    </lineage>
</organism>
<dbReference type="AlphaFoldDB" id="A0A9P8LJ09"/>
<feature type="region of interest" description="Disordered" evidence="1">
    <location>
        <begin position="231"/>
        <end position="255"/>
    </location>
</feature>
<dbReference type="PANTHER" id="PTHR44329">
    <property type="entry name" value="SERINE/THREONINE-PROTEIN KINASE TNNI3K-RELATED"/>
    <property type="match status" value="1"/>
</dbReference>
<proteinExistence type="predicted"/>
<dbReference type="InterPro" id="IPR000719">
    <property type="entry name" value="Prot_kinase_dom"/>
</dbReference>
<evidence type="ECO:0000259" key="2">
    <source>
        <dbReference type="PROSITE" id="PS50011"/>
    </source>
</evidence>
<dbReference type="EMBL" id="JAGHQM010000015">
    <property type="protein sequence ID" value="KAH0566339.1"/>
    <property type="molecule type" value="Genomic_DNA"/>
</dbReference>
<reference evidence="3" key="1">
    <citation type="submission" date="2021-03" db="EMBL/GenBank/DDBJ databases">
        <title>Comparative genomics and phylogenomic investigation of the class Geoglossomycetes provide insights into ecological specialization and systematics.</title>
        <authorList>
            <person name="Melie T."/>
            <person name="Pirro S."/>
            <person name="Miller A.N."/>
            <person name="Quandt A."/>
        </authorList>
    </citation>
    <scope>NUCLEOTIDE SEQUENCE</scope>
    <source>
        <strain evidence="3">CAQ_001_2017</strain>
    </source>
</reference>
<dbReference type="SUPFAM" id="SSF56112">
    <property type="entry name" value="Protein kinase-like (PK-like)"/>
    <property type="match status" value="1"/>
</dbReference>
<gene>
    <name evidence="3" type="ORF">GP486_000275</name>
</gene>
<dbReference type="GO" id="GO:0004674">
    <property type="term" value="F:protein serine/threonine kinase activity"/>
    <property type="evidence" value="ECO:0007669"/>
    <property type="project" value="TreeGrafter"/>
</dbReference>
<dbReference type="Proteomes" id="UP000750711">
    <property type="component" value="Unassembled WGS sequence"/>
</dbReference>
<evidence type="ECO:0000313" key="3">
    <source>
        <dbReference type="EMBL" id="KAH0566339.1"/>
    </source>
</evidence>
<dbReference type="GO" id="GO:0005524">
    <property type="term" value="F:ATP binding"/>
    <property type="evidence" value="ECO:0007669"/>
    <property type="project" value="InterPro"/>
</dbReference>